<comment type="caution">
    <text evidence="1">The sequence shown here is derived from an EMBL/GenBank/DDBJ whole genome shotgun (WGS) entry which is preliminary data.</text>
</comment>
<proteinExistence type="predicted"/>
<evidence type="ECO:0000313" key="2">
    <source>
        <dbReference type="Proteomes" id="UP000299102"/>
    </source>
</evidence>
<gene>
    <name evidence="1" type="ORF">EVAR_93016_1</name>
</gene>
<dbReference type="AlphaFoldDB" id="A0A4C2AEJ5"/>
<dbReference type="EMBL" id="BGZK01002930">
    <property type="protein sequence ID" value="GBP97405.1"/>
    <property type="molecule type" value="Genomic_DNA"/>
</dbReference>
<organism evidence="1 2">
    <name type="scientific">Eumeta variegata</name>
    <name type="common">Bagworm moth</name>
    <name type="synonym">Eumeta japonica</name>
    <dbReference type="NCBI Taxonomy" id="151549"/>
    <lineage>
        <taxon>Eukaryota</taxon>
        <taxon>Metazoa</taxon>
        <taxon>Ecdysozoa</taxon>
        <taxon>Arthropoda</taxon>
        <taxon>Hexapoda</taxon>
        <taxon>Insecta</taxon>
        <taxon>Pterygota</taxon>
        <taxon>Neoptera</taxon>
        <taxon>Endopterygota</taxon>
        <taxon>Lepidoptera</taxon>
        <taxon>Glossata</taxon>
        <taxon>Ditrysia</taxon>
        <taxon>Tineoidea</taxon>
        <taxon>Psychidae</taxon>
        <taxon>Oiketicinae</taxon>
        <taxon>Eumeta</taxon>
    </lineage>
</organism>
<accession>A0A4C2AEJ5</accession>
<keyword evidence="2" id="KW-1185">Reference proteome</keyword>
<dbReference type="Proteomes" id="UP000299102">
    <property type="component" value="Unassembled WGS sequence"/>
</dbReference>
<reference evidence="1 2" key="1">
    <citation type="journal article" date="2019" name="Commun. Biol.">
        <title>The bagworm genome reveals a unique fibroin gene that provides high tensile strength.</title>
        <authorList>
            <person name="Kono N."/>
            <person name="Nakamura H."/>
            <person name="Ohtoshi R."/>
            <person name="Tomita M."/>
            <person name="Numata K."/>
            <person name="Arakawa K."/>
        </authorList>
    </citation>
    <scope>NUCLEOTIDE SEQUENCE [LARGE SCALE GENOMIC DNA]</scope>
</reference>
<evidence type="ECO:0000313" key="1">
    <source>
        <dbReference type="EMBL" id="GBP97405.1"/>
    </source>
</evidence>
<name>A0A4C2AEJ5_EUMVA</name>
<protein>
    <submittedName>
        <fullName evidence="1">Uncharacterized protein</fullName>
    </submittedName>
</protein>
<sequence length="78" mass="8683">MGIRQKCKYLQRTYSPLSKEDSVLWVAICLRLGKKLMRLAVCSSVGASRENYSEQSNAVFASGVYSRSLKKGGYGIDE</sequence>